<keyword evidence="2" id="KW-0812">Transmembrane</keyword>
<organism evidence="3 4">
    <name type="scientific">Ditylenchus dipsaci</name>
    <dbReference type="NCBI Taxonomy" id="166011"/>
    <lineage>
        <taxon>Eukaryota</taxon>
        <taxon>Metazoa</taxon>
        <taxon>Ecdysozoa</taxon>
        <taxon>Nematoda</taxon>
        <taxon>Chromadorea</taxon>
        <taxon>Rhabditida</taxon>
        <taxon>Tylenchina</taxon>
        <taxon>Tylenchomorpha</taxon>
        <taxon>Sphaerularioidea</taxon>
        <taxon>Anguinidae</taxon>
        <taxon>Anguininae</taxon>
        <taxon>Ditylenchus</taxon>
    </lineage>
</organism>
<evidence type="ECO:0000256" key="2">
    <source>
        <dbReference type="SAM" id="Phobius"/>
    </source>
</evidence>
<name>A0A915DYD9_9BILA</name>
<reference evidence="4" key="1">
    <citation type="submission" date="2022-11" db="UniProtKB">
        <authorList>
            <consortium name="WormBaseParasite"/>
        </authorList>
    </citation>
    <scope>IDENTIFICATION</scope>
</reference>
<proteinExistence type="predicted"/>
<keyword evidence="2" id="KW-1133">Transmembrane helix</keyword>
<feature type="transmembrane region" description="Helical" evidence="2">
    <location>
        <begin position="43"/>
        <end position="64"/>
    </location>
</feature>
<protein>
    <submittedName>
        <fullName evidence="4">Uncharacterized protein</fullName>
    </submittedName>
</protein>
<evidence type="ECO:0000256" key="1">
    <source>
        <dbReference type="SAM" id="MobiDB-lite"/>
    </source>
</evidence>
<sequence>MAEETFSNLNGGGDKVTEQDHHHHHSEPVRNVWNTKQRNQLGVAVRFDLLLLLVGYYSPLIFFGNTCKQSSIQSRWWSVASYFLSHH</sequence>
<evidence type="ECO:0000313" key="4">
    <source>
        <dbReference type="WBParaSite" id="jg24489"/>
    </source>
</evidence>
<dbReference type="AlphaFoldDB" id="A0A915DYD9"/>
<feature type="region of interest" description="Disordered" evidence="1">
    <location>
        <begin position="1"/>
        <end position="31"/>
    </location>
</feature>
<dbReference type="Proteomes" id="UP000887574">
    <property type="component" value="Unplaced"/>
</dbReference>
<evidence type="ECO:0000313" key="3">
    <source>
        <dbReference type="Proteomes" id="UP000887574"/>
    </source>
</evidence>
<dbReference type="WBParaSite" id="jg24489">
    <property type="protein sequence ID" value="jg24489"/>
    <property type="gene ID" value="jg24489"/>
</dbReference>
<keyword evidence="3" id="KW-1185">Reference proteome</keyword>
<accession>A0A915DYD9</accession>
<keyword evidence="2" id="KW-0472">Membrane</keyword>